<dbReference type="Proteomes" id="UP000800035">
    <property type="component" value="Unassembled WGS sequence"/>
</dbReference>
<dbReference type="SUPFAM" id="SSF53474">
    <property type="entry name" value="alpha/beta-Hydrolases"/>
    <property type="match status" value="1"/>
</dbReference>
<dbReference type="InterPro" id="IPR002018">
    <property type="entry name" value="CarbesteraseB"/>
</dbReference>
<dbReference type="EMBL" id="ML976985">
    <property type="protein sequence ID" value="KAF1959036.1"/>
    <property type="molecule type" value="Genomic_DNA"/>
</dbReference>
<evidence type="ECO:0000313" key="2">
    <source>
        <dbReference type="EMBL" id="KAF1959036.1"/>
    </source>
</evidence>
<organism evidence="2 3">
    <name type="scientific">Byssothecium circinans</name>
    <dbReference type="NCBI Taxonomy" id="147558"/>
    <lineage>
        <taxon>Eukaryota</taxon>
        <taxon>Fungi</taxon>
        <taxon>Dikarya</taxon>
        <taxon>Ascomycota</taxon>
        <taxon>Pezizomycotina</taxon>
        <taxon>Dothideomycetes</taxon>
        <taxon>Pleosporomycetidae</taxon>
        <taxon>Pleosporales</taxon>
        <taxon>Massarineae</taxon>
        <taxon>Massarinaceae</taxon>
        <taxon>Byssothecium</taxon>
    </lineage>
</organism>
<keyword evidence="2" id="KW-0378">Hydrolase</keyword>
<feature type="domain" description="Carboxylesterase type B" evidence="1">
    <location>
        <begin position="22"/>
        <end position="481"/>
    </location>
</feature>
<dbReference type="Pfam" id="PF00135">
    <property type="entry name" value="COesterase"/>
    <property type="match status" value="1"/>
</dbReference>
<sequence length="547" mass="61199">MTGDILRHPTLRCALRGRSSISVVQFRNLKYASIPGRWKDSILNEKLNVDSEGLFNATNFGPSCPHKRGAQEWDLTLVGDVKMPLGEGHAGGKEEMDEFECLTVNITVPKSAIQGSKKKLPVFVWVHGGGLSMGSNSWPQYNIAKFVERSVEIGKPVVGVSINYRTGVLGFLASEELGIDGNFGFKDQVLAFRWIKRHIAGFGGNPSNVTAAAESAGGISLSVLLCANVGDDGLFDRVVIMSGEATLRKPRNRAWHEQMYQDQLRMLGLERLGVDERRRKLRNIDTEELMSKLPLAQHFCACVDGTFLAEDVRLGTMSDGRHKQHKPIWCKEFVIGDTAHDGTVLKGRILDNPNALTLLQSLCAKHLTTSEASALLTAYNLHTPPTEKQKHRLLVLASELRFYLPTIAAYSGWKSSTPSRACRRYHFHVPNPIEGPFLGLASHEFDIACLLRNFERHMDEKTKKAAIDMEDQWIRFANNEEWSKEDELVVIGSEGVEVVDEKEYDLKFRDGRGEILKSIEADKLWKIADAWQGVRSEERLETGKAKM</sequence>
<dbReference type="AlphaFoldDB" id="A0A6A5U820"/>
<dbReference type="PANTHER" id="PTHR11559">
    <property type="entry name" value="CARBOXYLESTERASE"/>
    <property type="match status" value="1"/>
</dbReference>
<name>A0A6A5U820_9PLEO</name>
<protein>
    <submittedName>
        <fullName evidence="2">Alpha/beta-hydrolase</fullName>
    </submittedName>
</protein>
<dbReference type="InterPro" id="IPR029058">
    <property type="entry name" value="AB_hydrolase_fold"/>
</dbReference>
<accession>A0A6A5U820</accession>
<proteinExistence type="predicted"/>
<keyword evidence="3" id="KW-1185">Reference proteome</keyword>
<reference evidence="2" key="1">
    <citation type="journal article" date="2020" name="Stud. Mycol.">
        <title>101 Dothideomycetes genomes: a test case for predicting lifestyles and emergence of pathogens.</title>
        <authorList>
            <person name="Haridas S."/>
            <person name="Albert R."/>
            <person name="Binder M."/>
            <person name="Bloem J."/>
            <person name="Labutti K."/>
            <person name="Salamov A."/>
            <person name="Andreopoulos B."/>
            <person name="Baker S."/>
            <person name="Barry K."/>
            <person name="Bills G."/>
            <person name="Bluhm B."/>
            <person name="Cannon C."/>
            <person name="Castanera R."/>
            <person name="Culley D."/>
            <person name="Daum C."/>
            <person name="Ezra D."/>
            <person name="Gonzalez J."/>
            <person name="Henrissat B."/>
            <person name="Kuo A."/>
            <person name="Liang C."/>
            <person name="Lipzen A."/>
            <person name="Lutzoni F."/>
            <person name="Magnuson J."/>
            <person name="Mondo S."/>
            <person name="Nolan M."/>
            <person name="Ohm R."/>
            <person name="Pangilinan J."/>
            <person name="Park H.-J."/>
            <person name="Ramirez L."/>
            <person name="Alfaro M."/>
            <person name="Sun H."/>
            <person name="Tritt A."/>
            <person name="Yoshinaga Y."/>
            <person name="Zwiers L.-H."/>
            <person name="Turgeon B."/>
            <person name="Goodwin S."/>
            <person name="Spatafora J."/>
            <person name="Crous P."/>
            <person name="Grigoriev I."/>
        </authorList>
    </citation>
    <scope>NUCLEOTIDE SEQUENCE</scope>
    <source>
        <strain evidence="2">CBS 675.92</strain>
    </source>
</reference>
<dbReference type="Gene3D" id="3.40.50.1820">
    <property type="entry name" value="alpha/beta hydrolase"/>
    <property type="match status" value="1"/>
</dbReference>
<evidence type="ECO:0000313" key="3">
    <source>
        <dbReference type="Proteomes" id="UP000800035"/>
    </source>
</evidence>
<dbReference type="GO" id="GO:0016787">
    <property type="term" value="F:hydrolase activity"/>
    <property type="evidence" value="ECO:0007669"/>
    <property type="project" value="UniProtKB-KW"/>
</dbReference>
<dbReference type="OrthoDB" id="3200163at2759"/>
<dbReference type="InterPro" id="IPR050309">
    <property type="entry name" value="Type-B_Carboxylest/Lipase"/>
</dbReference>
<evidence type="ECO:0000259" key="1">
    <source>
        <dbReference type="Pfam" id="PF00135"/>
    </source>
</evidence>
<gene>
    <name evidence="2" type="ORF">CC80DRAFT_533268</name>
</gene>